<evidence type="ECO:0000256" key="3">
    <source>
        <dbReference type="ARBA" id="ARBA00022448"/>
    </source>
</evidence>
<evidence type="ECO:0000256" key="4">
    <source>
        <dbReference type="ARBA" id="ARBA00022547"/>
    </source>
</evidence>
<dbReference type="GO" id="GO:0045259">
    <property type="term" value="C:proton-transporting ATP synthase complex"/>
    <property type="evidence" value="ECO:0007669"/>
    <property type="project" value="UniProtKB-KW"/>
</dbReference>
<reference evidence="13" key="1">
    <citation type="journal article" date="2014" name="PLoS ONE">
        <title>Host Control of Symbiont Natural Product Chemistry in Cryptic Populations of the Tunicate Lissoclinum patella.</title>
        <authorList>
            <person name="Kwan J.C."/>
            <person name="Tianero M.D."/>
            <person name="Donia M.S."/>
            <person name="Wyche T.P."/>
            <person name="Bugni T.S."/>
            <person name="Schmidt E.W."/>
        </authorList>
    </citation>
    <scope>NUCLEOTIDE SEQUENCE</scope>
    <source>
        <strain evidence="13">L2</strain>
    </source>
</reference>
<evidence type="ECO:0000256" key="2">
    <source>
        <dbReference type="ARBA" id="ARBA00006810"/>
    </source>
</evidence>
<evidence type="ECO:0000256" key="11">
    <source>
        <dbReference type="RuleBase" id="RU004450"/>
    </source>
</evidence>
<comment type="subcellular location">
    <subcellularLocation>
        <location evidence="1">Membrane</location>
        <topology evidence="1">Multi-pass membrane protein</topology>
    </subcellularLocation>
    <subcellularLocation>
        <location evidence="11">Mitochondrion inner membrane</location>
        <topology evidence="11">Multi-pass membrane protein</topology>
    </subcellularLocation>
</comment>
<feature type="transmembrane region" description="Helical" evidence="12">
    <location>
        <begin position="12"/>
        <end position="34"/>
    </location>
</feature>
<name>A0A059VIM9_9ASCI</name>
<keyword evidence="6" id="KW-0375">Hydrogen ion transport</keyword>
<gene>
    <name evidence="13" type="primary">ATP6</name>
</gene>
<keyword evidence="9 12" id="KW-0472">Membrane</keyword>
<evidence type="ECO:0000256" key="8">
    <source>
        <dbReference type="ARBA" id="ARBA00023065"/>
    </source>
</evidence>
<accession>A0A059VIM9</accession>
<evidence type="ECO:0000256" key="10">
    <source>
        <dbReference type="ARBA" id="ARBA00023310"/>
    </source>
</evidence>
<dbReference type="GO" id="GO:0015078">
    <property type="term" value="F:proton transmembrane transporter activity"/>
    <property type="evidence" value="ECO:0007669"/>
    <property type="project" value="InterPro"/>
</dbReference>
<geneLocation type="mitochondrion" evidence="13"/>
<dbReference type="Pfam" id="PF00119">
    <property type="entry name" value="ATP-synt_A"/>
    <property type="match status" value="1"/>
</dbReference>
<evidence type="ECO:0000256" key="12">
    <source>
        <dbReference type="SAM" id="Phobius"/>
    </source>
</evidence>
<dbReference type="SUPFAM" id="SSF81336">
    <property type="entry name" value="F1F0 ATP synthase subunit A"/>
    <property type="match status" value="1"/>
</dbReference>
<organism evidence="13">
    <name type="scientific">Lissoclinum patella</name>
    <dbReference type="NCBI Taxonomy" id="13110"/>
    <lineage>
        <taxon>Eukaryota</taxon>
        <taxon>Metazoa</taxon>
        <taxon>Chordata</taxon>
        <taxon>Tunicata</taxon>
        <taxon>Ascidiacea</taxon>
        <taxon>Aplousobranchia</taxon>
        <taxon>Didemnidae</taxon>
        <taxon>Lissoclinum</taxon>
    </lineage>
</organism>
<comment type="similarity">
    <text evidence="2">Belongs to the ATPase A chain family.</text>
</comment>
<dbReference type="GO" id="GO:0005743">
    <property type="term" value="C:mitochondrial inner membrane"/>
    <property type="evidence" value="ECO:0007669"/>
    <property type="project" value="UniProtKB-SubCell"/>
</dbReference>
<sequence length="133" mass="16101">MYMSFFSIFPHSYSFVWSFFVILAAFLNFFFIMFTTMKTNMNFFLSHFLPIGTPSYLWVVLVNIEMVSYLMRPLFLGMRLTINLSSGHIMLHIMGENFYFFFLFITFMIFEMSMYMVQTYVYILLLFLYKKGM</sequence>
<evidence type="ECO:0000313" key="13">
    <source>
        <dbReference type="EMBL" id="AHZ94346.1"/>
    </source>
</evidence>
<keyword evidence="8" id="KW-0406">Ion transport</keyword>
<dbReference type="PRINTS" id="PR00123">
    <property type="entry name" value="ATPASEA"/>
</dbReference>
<feature type="transmembrane region" description="Helical" evidence="12">
    <location>
        <begin position="98"/>
        <end position="129"/>
    </location>
</feature>
<keyword evidence="10" id="KW-0066">ATP synthesis</keyword>
<dbReference type="Gene3D" id="1.20.120.220">
    <property type="entry name" value="ATP synthase, F0 complex, subunit A"/>
    <property type="match status" value="1"/>
</dbReference>
<keyword evidence="4" id="KW-0138">CF(0)</keyword>
<evidence type="ECO:0000256" key="7">
    <source>
        <dbReference type="ARBA" id="ARBA00022989"/>
    </source>
</evidence>
<keyword evidence="3" id="KW-0813">Transport</keyword>
<protein>
    <recommendedName>
        <fullName evidence="11">ATP synthase subunit a</fullName>
    </recommendedName>
</protein>
<dbReference type="GO" id="GO:0015986">
    <property type="term" value="P:proton motive force-driven ATP synthesis"/>
    <property type="evidence" value="ECO:0007669"/>
    <property type="project" value="InterPro"/>
</dbReference>
<evidence type="ECO:0000256" key="6">
    <source>
        <dbReference type="ARBA" id="ARBA00022781"/>
    </source>
</evidence>
<evidence type="ECO:0000256" key="9">
    <source>
        <dbReference type="ARBA" id="ARBA00023136"/>
    </source>
</evidence>
<evidence type="ECO:0000256" key="5">
    <source>
        <dbReference type="ARBA" id="ARBA00022692"/>
    </source>
</evidence>
<dbReference type="EMBL" id="KJ596321">
    <property type="protein sequence ID" value="AHZ94346.1"/>
    <property type="molecule type" value="Genomic_DNA"/>
</dbReference>
<evidence type="ECO:0000256" key="1">
    <source>
        <dbReference type="ARBA" id="ARBA00004141"/>
    </source>
</evidence>
<dbReference type="AlphaFoldDB" id="A0A059VIM9"/>
<keyword evidence="13" id="KW-0496">Mitochondrion</keyword>
<dbReference type="InterPro" id="IPR000568">
    <property type="entry name" value="ATP_synth_F0_asu"/>
</dbReference>
<proteinExistence type="inferred from homology"/>
<keyword evidence="5 12" id="KW-0812">Transmembrane</keyword>
<keyword evidence="7 12" id="KW-1133">Transmembrane helix</keyword>
<feature type="transmembrane region" description="Helical" evidence="12">
    <location>
        <begin position="55"/>
        <end position="78"/>
    </location>
</feature>
<dbReference type="InterPro" id="IPR035908">
    <property type="entry name" value="F0_ATP_A_sf"/>
</dbReference>